<dbReference type="OrthoDB" id="3057786at2759"/>
<evidence type="ECO:0000313" key="2">
    <source>
        <dbReference type="Proteomes" id="UP000054270"/>
    </source>
</evidence>
<sequence>MAGVAFGSAAVGGGFAFAAAAYQTSAGFAARHETTHTQQVEITKRYIAEFEDAYKRDEVSEYDWKHYLRLRENAKRTEKVYEDSINAYKEVPTWSVFRKWKMKRRVRTFKKEIRQSNRLLRSHYDDWQSSSSASDESSISAEYGSSACSRASHNIDDDIHISCWANDVVRGVLDLRGEQLKVQL</sequence>
<feature type="non-terminal residue" evidence="1">
    <location>
        <position position="184"/>
    </location>
</feature>
<accession>A0A0D2NE89</accession>
<name>A0A0D2NE89_HYPSF</name>
<dbReference type="OMA" id="ISCWAND"/>
<protein>
    <submittedName>
        <fullName evidence="1">Uncharacterized protein</fullName>
    </submittedName>
</protein>
<gene>
    <name evidence="1" type="ORF">HYPSUDRAFT_46460</name>
</gene>
<reference evidence="2" key="1">
    <citation type="submission" date="2014-04" db="EMBL/GenBank/DDBJ databases">
        <title>Evolutionary Origins and Diversification of the Mycorrhizal Mutualists.</title>
        <authorList>
            <consortium name="DOE Joint Genome Institute"/>
            <consortium name="Mycorrhizal Genomics Consortium"/>
            <person name="Kohler A."/>
            <person name="Kuo A."/>
            <person name="Nagy L.G."/>
            <person name="Floudas D."/>
            <person name="Copeland A."/>
            <person name="Barry K.W."/>
            <person name="Cichocki N."/>
            <person name="Veneault-Fourrey C."/>
            <person name="LaButti K."/>
            <person name="Lindquist E.A."/>
            <person name="Lipzen A."/>
            <person name="Lundell T."/>
            <person name="Morin E."/>
            <person name="Murat C."/>
            <person name="Riley R."/>
            <person name="Ohm R."/>
            <person name="Sun H."/>
            <person name="Tunlid A."/>
            <person name="Henrissat B."/>
            <person name="Grigoriev I.V."/>
            <person name="Hibbett D.S."/>
            <person name="Martin F."/>
        </authorList>
    </citation>
    <scope>NUCLEOTIDE SEQUENCE [LARGE SCALE GENOMIC DNA]</scope>
    <source>
        <strain evidence="2">FD-334 SS-4</strain>
    </source>
</reference>
<organism evidence="1 2">
    <name type="scientific">Hypholoma sublateritium (strain FD-334 SS-4)</name>
    <dbReference type="NCBI Taxonomy" id="945553"/>
    <lineage>
        <taxon>Eukaryota</taxon>
        <taxon>Fungi</taxon>
        <taxon>Dikarya</taxon>
        <taxon>Basidiomycota</taxon>
        <taxon>Agaricomycotina</taxon>
        <taxon>Agaricomycetes</taxon>
        <taxon>Agaricomycetidae</taxon>
        <taxon>Agaricales</taxon>
        <taxon>Agaricineae</taxon>
        <taxon>Strophariaceae</taxon>
        <taxon>Hypholoma</taxon>
    </lineage>
</organism>
<proteinExistence type="predicted"/>
<dbReference type="Proteomes" id="UP000054270">
    <property type="component" value="Unassembled WGS sequence"/>
</dbReference>
<dbReference type="AlphaFoldDB" id="A0A0D2NE89"/>
<keyword evidence="2" id="KW-1185">Reference proteome</keyword>
<evidence type="ECO:0000313" key="1">
    <source>
        <dbReference type="EMBL" id="KJA17374.1"/>
    </source>
</evidence>
<dbReference type="EMBL" id="KN817604">
    <property type="protein sequence ID" value="KJA17374.1"/>
    <property type="molecule type" value="Genomic_DNA"/>
</dbReference>